<feature type="compositionally biased region" description="Basic and acidic residues" evidence="1">
    <location>
        <begin position="49"/>
        <end position="61"/>
    </location>
</feature>
<comment type="caution">
    <text evidence="2">The sequence shown here is derived from an EMBL/GenBank/DDBJ whole genome shotgun (WGS) entry which is preliminary data.</text>
</comment>
<evidence type="ECO:0000256" key="1">
    <source>
        <dbReference type="SAM" id="MobiDB-lite"/>
    </source>
</evidence>
<protein>
    <submittedName>
        <fullName evidence="2">Uncharacterized protein</fullName>
    </submittedName>
</protein>
<reference evidence="2" key="2">
    <citation type="submission" date="2020-09" db="EMBL/GenBank/DDBJ databases">
        <authorList>
            <person name="Sun Q."/>
            <person name="Ohkuma M."/>
        </authorList>
    </citation>
    <scope>NUCLEOTIDE SEQUENCE</scope>
    <source>
        <strain evidence="2">JCM 14359</strain>
    </source>
</reference>
<organism evidence="2 3">
    <name type="scientific">Halobellus salinus</name>
    <dbReference type="NCBI Taxonomy" id="931585"/>
    <lineage>
        <taxon>Archaea</taxon>
        <taxon>Methanobacteriati</taxon>
        <taxon>Methanobacteriota</taxon>
        <taxon>Stenosarchaea group</taxon>
        <taxon>Halobacteria</taxon>
        <taxon>Halobacteriales</taxon>
        <taxon>Haloferacaceae</taxon>
        <taxon>Halobellus</taxon>
    </lineage>
</organism>
<name>A0A830ENU2_9EURY</name>
<dbReference type="Proteomes" id="UP000653099">
    <property type="component" value="Unassembled WGS sequence"/>
</dbReference>
<accession>A0A830ENU2</accession>
<dbReference type="RefSeq" id="WP_188786374.1">
    <property type="nucleotide sequence ID" value="NZ_BMOC01000005.1"/>
</dbReference>
<sequence length="152" mass="15895">MTDALDLVIDAVLERALLADDARQHFALAGALERSRSTDGSDGVGASYHDCDDTNRRDPEPSGRPTDALGAALLSTVAVEALATTRATDLHPSAWSPGSRNDGPRAELVAAGAAAACRRFDVDPVTAATRSGLSTERLARYRVDGDPAPEPE</sequence>
<feature type="region of interest" description="Disordered" evidence="1">
    <location>
        <begin position="33"/>
        <end position="68"/>
    </location>
</feature>
<keyword evidence="3" id="KW-1185">Reference proteome</keyword>
<gene>
    <name evidence="2" type="ORF">GCM10008995_10730</name>
</gene>
<evidence type="ECO:0000313" key="2">
    <source>
        <dbReference type="EMBL" id="GGJ02794.1"/>
    </source>
</evidence>
<dbReference type="EMBL" id="BMOC01000005">
    <property type="protein sequence ID" value="GGJ02794.1"/>
    <property type="molecule type" value="Genomic_DNA"/>
</dbReference>
<dbReference type="OrthoDB" id="343126at2157"/>
<dbReference type="AlphaFoldDB" id="A0A830ENU2"/>
<evidence type="ECO:0000313" key="3">
    <source>
        <dbReference type="Proteomes" id="UP000653099"/>
    </source>
</evidence>
<reference evidence="2" key="1">
    <citation type="journal article" date="2014" name="Int. J. Syst. Evol. Microbiol.">
        <title>Complete genome sequence of Corynebacterium casei LMG S-19264T (=DSM 44701T), isolated from a smear-ripened cheese.</title>
        <authorList>
            <consortium name="US DOE Joint Genome Institute (JGI-PGF)"/>
            <person name="Walter F."/>
            <person name="Albersmeier A."/>
            <person name="Kalinowski J."/>
            <person name="Ruckert C."/>
        </authorList>
    </citation>
    <scope>NUCLEOTIDE SEQUENCE</scope>
    <source>
        <strain evidence="2">JCM 14359</strain>
    </source>
</reference>
<proteinExistence type="predicted"/>